<evidence type="ECO:0000313" key="2">
    <source>
        <dbReference type="Proteomes" id="UP001217838"/>
    </source>
</evidence>
<sequence length="359" mass="39047">MMTLRRWIGCLALLACGGCGDTERPRHVTKYLEVELFDDEVICAGTLAAMDEQVKRVTSFLQVDVPERISVHYGPSVVEENCAGRGGCARASGVYATSGSIFHELVHAVRQSQGNGGSVGTWLFEEGFAEVMAGYRWQVQHVLAQASTTERGPAVLAAFPRGQGKFLPGDYALAAHFVSWLRTNYGDTVLEAYLNDARYLGGEAYAEAFVAHFAMTIDEADAAWRMATSTKYVWSDVCDPAYDLSWVGGTLEFSDSADCEAPHTTGPSGYLGAATLRSHCFSLGQAKTLRVEFISNGGWLRLIPVDCVDDGALEPEYYEYKSLKGGEADDLPFAACAWEVQVDGIAGLPQDFTLRLTQL</sequence>
<dbReference type="EMBL" id="JAQNDN010000010">
    <property type="protein sequence ID" value="MDC0669836.1"/>
    <property type="molecule type" value="Genomic_DNA"/>
</dbReference>
<evidence type="ECO:0000313" key="1">
    <source>
        <dbReference type="EMBL" id="MDC0669836.1"/>
    </source>
</evidence>
<reference evidence="1 2" key="1">
    <citation type="submission" date="2022-11" db="EMBL/GenBank/DDBJ databases">
        <title>Minimal conservation of predation-associated metabolite biosynthetic gene clusters underscores biosynthetic potential of Myxococcota including descriptions for ten novel species: Archangium lansinium sp. nov., Myxococcus landrumus sp. nov., Nannocystis bai.</title>
        <authorList>
            <person name="Ahearne A."/>
            <person name="Stevens C."/>
            <person name="Dowd S."/>
        </authorList>
    </citation>
    <scope>NUCLEOTIDE SEQUENCE [LARGE SCALE GENOMIC DNA]</scope>
    <source>
        <strain evidence="1 2">NCELM</strain>
    </source>
</reference>
<keyword evidence="2" id="KW-1185">Reference proteome</keyword>
<accession>A0ABT5B6V1</accession>
<evidence type="ECO:0008006" key="3">
    <source>
        <dbReference type="Google" id="ProtNLM"/>
    </source>
</evidence>
<organism evidence="1 2">
    <name type="scientific">Nannocystis radixulma</name>
    <dbReference type="NCBI Taxonomy" id="2995305"/>
    <lineage>
        <taxon>Bacteria</taxon>
        <taxon>Pseudomonadati</taxon>
        <taxon>Myxococcota</taxon>
        <taxon>Polyangia</taxon>
        <taxon>Nannocystales</taxon>
        <taxon>Nannocystaceae</taxon>
        <taxon>Nannocystis</taxon>
    </lineage>
</organism>
<dbReference type="Proteomes" id="UP001217838">
    <property type="component" value="Unassembled WGS sequence"/>
</dbReference>
<gene>
    <name evidence="1" type="ORF">POL58_18930</name>
</gene>
<name>A0ABT5B6V1_9BACT</name>
<dbReference type="RefSeq" id="WP_271999643.1">
    <property type="nucleotide sequence ID" value="NZ_JAQNDN010000010.1"/>
</dbReference>
<comment type="caution">
    <text evidence="1">The sequence shown here is derived from an EMBL/GenBank/DDBJ whole genome shotgun (WGS) entry which is preliminary data.</text>
</comment>
<protein>
    <recommendedName>
        <fullName evidence="3">Lipoprotein</fullName>
    </recommendedName>
</protein>
<proteinExistence type="predicted"/>